<evidence type="ECO:0000313" key="3">
    <source>
        <dbReference type="EMBL" id="SEK61513.1"/>
    </source>
</evidence>
<dbReference type="InterPro" id="IPR032466">
    <property type="entry name" value="Metal_Hydrolase"/>
</dbReference>
<evidence type="ECO:0000256" key="1">
    <source>
        <dbReference type="SAM" id="MobiDB-lite"/>
    </source>
</evidence>
<evidence type="ECO:0000313" key="4">
    <source>
        <dbReference type="Proteomes" id="UP000199664"/>
    </source>
</evidence>
<dbReference type="PANTHER" id="PTHR35563:SF2">
    <property type="entry name" value="BARREL METAL-DEPENDENT HYDROLASE, PUTATIVE (AFU_ORTHOLOGUE AFUA_1G16240)-RELATED"/>
    <property type="match status" value="1"/>
</dbReference>
<dbReference type="PANTHER" id="PTHR35563">
    <property type="entry name" value="BARREL METAL-DEPENDENT HYDROLASE, PUTATIVE (AFU_ORTHOLOGUE AFUA_1G16240)-RELATED"/>
    <property type="match status" value="1"/>
</dbReference>
<sequence>MREQPPSTDRAPACPGPDPHPHRPTRFVVPQGAVDTHAHVIAAPPAHPLVSGRSYTPPPATPESYLAMLDATGMSHGVLVQVSVHGTDNSLMVETLTANRDRLRGIAVIPLGLPDRELAALKAAGVVGLRLNVLYGGGVGFDQLDQYAALAREMGWHLQFLVDAKDLPDLSPRLGKLPVPFVVDHWGHFPTSRGIADPGFQALVSLVRDGAWVKLSGAYRNSVGGPPYADTVPFARLLHEAAPERCVWGSDWPHVAHWQHMMNVGDLLDLLADWVPDPVARARVLTDNAHRLYGFAPAGLTTASSPPAATEPGRQPS</sequence>
<dbReference type="RefSeq" id="WP_091830223.1">
    <property type="nucleotide sequence ID" value="NZ_FOAN01000001.1"/>
</dbReference>
<organism evidence="3 4">
    <name type="scientific">Bosea lupini</name>
    <dbReference type="NCBI Taxonomy" id="1036779"/>
    <lineage>
        <taxon>Bacteria</taxon>
        <taxon>Pseudomonadati</taxon>
        <taxon>Pseudomonadota</taxon>
        <taxon>Alphaproteobacteria</taxon>
        <taxon>Hyphomicrobiales</taxon>
        <taxon>Boseaceae</taxon>
        <taxon>Bosea</taxon>
    </lineage>
</organism>
<dbReference type="STRING" id="1036779.SAMN04515666_101973"/>
<dbReference type="Gene3D" id="3.20.20.140">
    <property type="entry name" value="Metal-dependent hydrolases"/>
    <property type="match status" value="1"/>
</dbReference>
<dbReference type="GO" id="GO:0016787">
    <property type="term" value="F:hydrolase activity"/>
    <property type="evidence" value="ECO:0007669"/>
    <property type="project" value="UniProtKB-KW"/>
</dbReference>
<keyword evidence="3" id="KW-0378">Hydrolase</keyword>
<dbReference type="Proteomes" id="UP000199664">
    <property type="component" value="Unassembled WGS sequence"/>
</dbReference>
<name>A0A1H7IG26_9HYPH</name>
<gene>
    <name evidence="3" type="ORF">SAMN04515666_101973</name>
</gene>
<reference evidence="4" key="1">
    <citation type="submission" date="2016-10" db="EMBL/GenBank/DDBJ databases">
        <authorList>
            <person name="Varghese N."/>
            <person name="Submissions S."/>
        </authorList>
    </citation>
    <scope>NUCLEOTIDE SEQUENCE [LARGE SCALE GENOMIC DNA]</scope>
    <source>
        <strain evidence="4">LMG 26383,CCUG 61248,R- 45681</strain>
    </source>
</reference>
<evidence type="ECO:0000259" key="2">
    <source>
        <dbReference type="Pfam" id="PF04909"/>
    </source>
</evidence>
<dbReference type="OrthoDB" id="9787654at2"/>
<accession>A0A1H7IG26</accession>
<dbReference type="EMBL" id="FOAN01000001">
    <property type="protein sequence ID" value="SEK61513.1"/>
    <property type="molecule type" value="Genomic_DNA"/>
</dbReference>
<feature type="domain" description="Amidohydrolase-related" evidence="2">
    <location>
        <begin position="34"/>
        <end position="295"/>
    </location>
</feature>
<dbReference type="Pfam" id="PF04909">
    <property type="entry name" value="Amidohydro_2"/>
    <property type="match status" value="1"/>
</dbReference>
<dbReference type="SUPFAM" id="SSF51556">
    <property type="entry name" value="Metallo-dependent hydrolases"/>
    <property type="match status" value="1"/>
</dbReference>
<dbReference type="AlphaFoldDB" id="A0A1H7IG26"/>
<keyword evidence="4" id="KW-1185">Reference proteome</keyword>
<protein>
    <submittedName>
        <fullName evidence="3">Predicted metal-dependent hydrolase, TIM-barrel fold</fullName>
    </submittedName>
</protein>
<dbReference type="InterPro" id="IPR006680">
    <property type="entry name" value="Amidohydro-rel"/>
</dbReference>
<feature type="region of interest" description="Disordered" evidence="1">
    <location>
        <begin position="1"/>
        <end position="24"/>
    </location>
</feature>
<dbReference type="InterPro" id="IPR052358">
    <property type="entry name" value="Aro_Compnd_Degr_Hydrolases"/>
</dbReference>
<proteinExistence type="predicted"/>